<dbReference type="RefSeq" id="WP_381538846.1">
    <property type="nucleotide sequence ID" value="NZ_JBHUGI010000032.1"/>
</dbReference>
<keyword evidence="2" id="KW-1185">Reference proteome</keyword>
<dbReference type="InterPro" id="IPR025552">
    <property type="entry name" value="YkyB"/>
</dbReference>
<gene>
    <name evidence="1" type="ORF">ACFSFY_13490</name>
</gene>
<dbReference type="EMBL" id="JBHUGI010000032">
    <property type="protein sequence ID" value="MFD1929051.1"/>
    <property type="molecule type" value="Genomic_DNA"/>
</dbReference>
<comment type="caution">
    <text evidence="1">The sequence shown here is derived from an EMBL/GenBank/DDBJ whole genome shotgun (WGS) entry which is preliminary data.</text>
</comment>
<organism evidence="1 2">
    <name type="scientific">Sporosarcina siberiensis</name>
    <dbReference type="NCBI Taxonomy" id="1365606"/>
    <lineage>
        <taxon>Bacteria</taxon>
        <taxon>Bacillati</taxon>
        <taxon>Bacillota</taxon>
        <taxon>Bacilli</taxon>
        <taxon>Bacillales</taxon>
        <taxon>Caryophanaceae</taxon>
        <taxon>Sporosarcina</taxon>
    </lineage>
</organism>
<evidence type="ECO:0000313" key="2">
    <source>
        <dbReference type="Proteomes" id="UP001597218"/>
    </source>
</evidence>
<dbReference type="Proteomes" id="UP001597218">
    <property type="component" value="Unassembled WGS sequence"/>
</dbReference>
<dbReference type="Pfam" id="PF14177">
    <property type="entry name" value="YkyB"/>
    <property type="match status" value="1"/>
</dbReference>
<sequence length="153" mass="17665">MDTKQTIRQLAIAIYTVNRHAKTAPDNRHLYTLKKMSLEKLIRTGNAEKVGLHFVDNPKFSKQHSTTLVCCSGFLFHTIPEKDDFKTLPHLGHQDQTSRNPQERMSLKTARELLSNYLDFPLETEIKVKKIVPKKSIHKEKNSQSFRSSYLDG</sequence>
<name>A0ABW4SK89_9BACL</name>
<protein>
    <submittedName>
        <fullName evidence="1">YkyB family protein</fullName>
    </submittedName>
</protein>
<proteinExistence type="predicted"/>
<accession>A0ABW4SK89</accession>
<reference evidence="2" key="1">
    <citation type="journal article" date="2019" name="Int. J. Syst. Evol. Microbiol.">
        <title>The Global Catalogue of Microorganisms (GCM) 10K type strain sequencing project: providing services to taxonomists for standard genome sequencing and annotation.</title>
        <authorList>
            <consortium name="The Broad Institute Genomics Platform"/>
            <consortium name="The Broad Institute Genome Sequencing Center for Infectious Disease"/>
            <person name="Wu L."/>
            <person name="Ma J."/>
        </authorList>
    </citation>
    <scope>NUCLEOTIDE SEQUENCE [LARGE SCALE GENOMIC DNA]</scope>
    <source>
        <strain evidence="2">CGMCC 4.7177</strain>
    </source>
</reference>
<evidence type="ECO:0000313" key="1">
    <source>
        <dbReference type="EMBL" id="MFD1929051.1"/>
    </source>
</evidence>